<dbReference type="GO" id="GO:0006487">
    <property type="term" value="P:protein N-linked glycosylation"/>
    <property type="evidence" value="ECO:0007669"/>
    <property type="project" value="TreeGrafter"/>
</dbReference>
<comment type="similarity">
    <text evidence="3">Belongs to the glycosyltransferase 23 family.</text>
</comment>
<keyword evidence="4" id="KW-1133">Transmembrane helix</keyword>
<sequence length="550" mass="61552">MKRSQCRKFGMAVVLVAFLGLVYFLITRGSNEISYSPVDVRDWPLFSYGLMRTPDEPQARNQDDLSRSRVDKNVFDSTMLTRTEDRHAAMLQKLQATIVGLRNFQVQRLRALFKAGGDGPAILSKSREFLRSMELDVKNMRELGGVNRSVTSNMLKLRNYVREKIHALQNPTDCGRAPKLRCLLDNPHGVAAGIHDVLWCFVAALRMGRTVVLDSTQWHYAPGMEWAKTFLPTAGPSCSSASKNNTIEKGYPGYDSAPKERSQILDLPSTIVEPLVGNHGNPYAWWYGQIVSYAFRLQDSTQQKIEELKAAQGYAHPIVGVHIRQTDKSREAAYHSVEEYMSHVEEFYAGLSLTAPVEKKRVFVATDEPKVVNEIRKKFPDYLVIHNNSSSSQAHDLGVRSKSSSLFGVISDIHLLAESDFLVCTMSSGFCRVAYELMQARHPDASLMAASLDVEYFYAYVPFPPRRTLQPNVPSFASELGWSGPGVLIERPGTFASLDEAKFKKNADGFVAGRIAKHAALKQMTVFPVFKTVQTYRVANYSAFSTLPPS</sequence>
<dbReference type="EMBL" id="GANP01015481">
    <property type="protein sequence ID" value="JAB68987.1"/>
    <property type="molecule type" value="mRNA"/>
</dbReference>
<evidence type="ECO:0000259" key="5">
    <source>
        <dbReference type="PROSITE" id="PS51659"/>
    </source>
</evidence>
<comment type="caution">
    <text evidence="3">Lacks conserved residue(s) required for the propagation of feature annotation.</text>
</comment>
<accession>V5H414</accession>
<evidence type="ECO:0000256" key="4">
    <source>
        <dbReference type="SAM" id="Phobius"/>
    </source>
</evidence>
<keyword evidence="2 3" id="KW-0808">Transferase</keyword>
<dbReference type="PANTHER" id="PTHR13132:SF29">
    <property type="entry name" value="ALPHA-(1,6)-FUCOSYLTRANSFERASE"/>
    <property type="match status" value="1"/>
</dbReference>
<name>V5H414_IXORI</name>
<dbReference type="Pfam" id="PF19745">
    <property type="entry name" value="FUT8_N_cat"/>
    <property type="match status" value="1"/>
</dbReference>
<evidence type="ECO:0000256" key="2">
    <source>
        <dbReference type="ARBA" id="ARBA00022679"/>
    </source>
</evidence>
<keyword evidence="4" id="KW-0472">Membrane</keyword>
<evidence type="ECO:0000256" key="3">
    <source>
        <dbReference type="PROSITE-ProRule" id="PRU00992"/>
    </source>
</evidence>
<keyword evidence="1 3" id="KW-0328">Glycosyltransferase</keyword>
<proteinExistence type="evidence at transcript level"/>
<dbReference type="InterPro" id="IPR045573">
    <property type="entry name" value="Fut8_N_cat"/>
</dbReference>
<reference evidence="6" key="1">
    <citation type="journal article" date="2015" name="Sci. Rep.">
        <title>Tissue- and time-dependent transcription in Ixodes ricinus salivary glands and midguts when blood feeding on the vertebrate host.</title>
        <authorList>
            <person name="Kotsyfakis M."/>
            <person name="Schwarz A."/>
            <person name="Erhart J."/>
            <person name="Ribeiro J.M."/>
        </authorList>
    </citation>
    <scope>NUCLEOTIDE SEQUENCE</scope>
    <source>
        <tissue evidence="6">Salivary gland and midgut</tissue>
    </source>
</reference>
<dbReference type="CDD" id="cd11300">
    <property type="entry name" value="Fut8_like"/>
    <property type="match status" value="1"/>
</dbReference>
<protein>
    <submittedName>
        <fullName evidence="6">Putative alpha 1-6-fucosyltransferase</fullName>
    </submittedName>
</protein>
<dbReference type="Gene3D" id="3.40.50.11350">
    <property type="match status" value="1"/>
</dbReference>
<dbReference type="PROSITE" id="PS51659">
    <property type="entry name" value="GT23"/>
    <property type="match status" value="1"/>
</dbReference>
<dbReference type="PANTHER" id="PTHR13132">
    <property type="entry name" value="ALPHA- 1,6 -FUCOSYLTRANSFERASE"/>
    <property type="match status" value="1"/>
</dbReference>
<evidence type="ECO:0000313" key="6">
    <source>
        <dbReference type="EMBL" id="JAB68987.1"/>
    </source>
</evidence>
<feature type="transmembrane region" description="Helical" evidence="4">
    <location>
        <begin position="9"/>
        <end position="26"/>
    </location>
</feature>
<dbReference type="InterPro" id="IPR027350">
    <property type="entry name" value="GT23_dom"/>
</dbReference>
<dbReference type="GO" id="GO:0046921">
    <property type="term" value="F:alpha-(1-&gt;6)-fucosyltransferase activity"/>
    <property type="evidence" value="ECO:0007669"/>
    <property type="project" value="TreeGrafter"/>
</dbReference>
<dbReference type="AlphaFoldDB" id="V5H414"/>
<keyword evidence="4" id="KW-0812">Transmembrane</keyword>
<evidence type="ECO:0000256" key="1">
    <source>
        <dbReference type="ARBA" id="ARBA00022676"/>
    </source>
</evidence>
<organism evidence="6">
    <name type="scientific">Ixodes ricinus</name>
    <name type="common">Common tick</name>
    <name type="synonym">Acarus ricinus</name>
    <dbReference type="NCBI Taxonomy" id="34613"/>
    <lineage>
        <taxon>Eukaryota</taxon>
        <taxon>Metazoa</taxon>
        <taxon>Ecdysozoa</taxon>
        <taxon>Arthropoda</taxon>
        <taxon>Chelicerata</taxon>
        <taxon>Arachnida</taxon>
        <taxon>Acari</taxon>
        <taxon>Parasitiformes</taxon>
        <taxon>Ixodida</taxon>
        <taxon>Ixodoidea</taxon>
        <taxon>Ixodidae</taxon>
        <taxon>Ixodinae</taxon>
        <taxon>Ixodes</taxon>
    </lineage>
</organism>
<feature type="domain" description="GT23" evidence="5">
    <location>
        <begin position="176"/>
        <end position="452"/>
    </location>
</feature>